<reference evidence="2 3" key="1">
    <citation type="submission" date="2016-07" db="EMBL/GenBank/DDBJ databases">
        <title>Draft Genome Sequence of Methylophaga muralis Bur 1.</title>
        <authorList>
            <person name="Vasilenko O.V."/>
            <person name="Doronina N.V."/>
            <person name="Shmareva M.N."/>
            <person name="Tarlachkov S.V."/>
            <person name="Mustakhimov I."/>
            <person name="Trotsenko Y.A."/>
        </authorList>
    </citation>
    <scope>NUCLEOTIDE SEQUENCE [LARGE SCALE GENOMIC DNA]</scope>
    <source>
        <strain evidence="2 3">Bur 1</strain>
    </source>
</reference>
<accession>A0A1E3GQF9</accession>
<sequence>MIKKMLLIAMFFTLTACGDGGSVSGEYIGQENSWVDKLVFGPDDKVRAIDGDETALGIFTVEGDKVMVAIGGDQNPMTIRKDGCLDGGYVGVYCKK</sequence>
<gene>
    <name evidence="2" type="ORF">A9E74_02596</name>
</gene>
<protein>
    <recommendedName>
        <fullName evidence="4">Lipoprotein</fullName>
    </recommendedName>
</protein>
<organism evidence="2 3">
    <name type="scientific">Methylophaga muralis</name>
    <dbReference type="NCBI Taxonomy" id="291169"/>
    <lineage>
        <taxon>Bacteria</taxon>
        <taxon>Pseudomonadati</taxon>
        <taxon>Pseudomonadota</taxon>
        <taxon>Gammaproteobacteria</taxon>
        <taxon>Thiotrichales</taxon>
        <taxon>Piscirickettsiaceae</taxon>
        <taxon>Methylophaga</taxon>
    </lineage>
</organism>
<name>A0A1E3GQF9_9GAMM</name>
<dbReference type="Proteomes" id="UP000094379">
    <property type="component" value="Unassembled WGS sequence"/>
</dbReference>
<feature type="chain" id="PRO_5009128556" description="Lipoprotein" evidence="1">
    <location>
        <begin position="19"/>
        <end position="96"/>
    </location>
</feature>
<comment type="caution">
    <text evidence="2">The sequence shown here is derived from an EMBL/GenBank/DDBJ whole genome shotgun (WGS) entry which is preliminary data.</text>
</comment>
<dbReference type="PROSITE" id="PS51257">
    <property type="entry name" value="PROKAR_LIPOPROTEIN"/>
    <property type="match status" value="1"/>
</dbReference>
<dbReference type="AlphaFoldDB" id="A0A1E3GQF9"/>
<evidence type="ECO:0000313" key="2">
    <source>
        <dbReference type="EMBL" id="ODN65641.1"/>
    </source>
</evidence>
<feature type="signal peptide" evidence="1">
    <location>
        <begin position="1"/>
        <end position="18"/>
    </location>
</feature>
<keyword evidence="1" id="KW-0732">Signal</keyword>
<dbReference type="RefSeq" id="WP_069296961.1">
    <property type="nucleotide sequence ID" value="NZ_MCRI01000048.1"/>
</dbReference>
<keyword evidence="3" id="KW-1185">Reference proteome</keyword>
<evidence type="ECO:0008006" key="4">
    <source>
        <dbReference type="Google" id="ProtNLM"/>
    </source>
</evidence>
<proteinExistence type="predicted"/>
<evidence type="ECO:0000256" key="1">
    <source>
        <dbReference type="SAM" id="SignalP"/>
    </source>
</evidence>
<dbReference type="STRING" id="291169.A9E74_02596"/>
<evidence type="ECO:0000313" key="3">
    <source>
        <dbReference type="Proteomes" id="UP000094379"/>
    </source>
</evidence>
<dbReference type="EMBL" id="MCRI01000048">
    <property type="protein sequence ID" value="ODN65641.1"/>
    <property type="molecule type" value="Genomic_DNA"/>
</dbReference>